<evidence type="ECO:0000256" key="15">
    <source>
        <dbReference type="ARBA" id="ARBA00023328"/>
    </source>
</evidence>
<dbReference type="InterPro" id="IPR013964">
    <property type="entry name" value="DASH_Ask1"/>
</dbReference>
<keyword evidence="11" id="KW-0995">Kinetochore</keyword>
<evidence type="ECO:0000256" key="12">
    <source>
        <dbReference type="ARBA" id="ARBA00023212"/>
    </source>
</evidence>
<keyword evidence="8" id="KW-0132">Cell division</keyword>
<dbReference type="EMBL" id="JAANIU010001043">
    <property type="protein sequence ID" value="KAG1568886.1"/>
    <property type="molecule type" value="Genomic_DNA"/>
</dbReference>
<dbReference type="PANTHER" id="PTHR28200">
    <property type="entry name" value="DASH COMPLEX SUBUNIT ASK1"/>
    <property type="match status" value="1"/>
</dbReference>
<gene>
    <name evidence="17" type="ORF">G6F50_006882</name>
</gene>
<sequence>MEDETNGELERVQQQITLNLQEIDENFATCNQIVASRIMPEIERYGEAIANLCENTRTWLCFFKSVEQTFNNNNTTSTNRPPFSPQERIKATNSNHMHPILNTKDTTETRSVSRPYRSRLPPSSGSLQTNHIIGDIQKEYNNISNGKSETSTPSSINSQGALLDEFGNQIASPPRTTQFTPIRKSQTPIREGTSLVVDFEIKKIRDDLTESSEEAPSPISRRKEDKKLTGGGEGPVDTLNMDRDDPIQRARALSFFGDRQQRLKNMRENEELPRIRKGARSPSHRSVSRGYHFSPLDDLVSTPTVHRVLNDRERDLRHRYMMDSQSVASEDRDSLKLANSEEEEAAAYQFSEGLPEKVIADSPM</sequence>
<evidence type="ECO:0000256" key="7">
    <source>
        <dbReference type="ARBA" id="ARBA00022490"/>
    </source>
</evidence>
<evidence type="ECO:0000313" key="18">
    <source>
        <dbReference type="Proteomes" id="UP000740926"/>
    </source>
</evidence>
<name>A0A9P6Z1K3_9FUNG</name>
<dbReference type="GO" id="GO:0008608">
    <property type="term" value="P:attachment of spindle microtubules to kinetochore"/>
    <property type="evidence" value="ECO:0007669"/>
    <property type="project" value="InterPro"/>
</dbReference>
<proteinExistence type="inferred from homology"/>
<feature type="compositionally biased region" description="Low complexity" evidence="16">
    <location>
        <begin position="110"/>
        <end position="126"/>
    </location>
</feature>
<keyword evidence="7" id="KW-0963">Cytoplasm</keyword>
<evidence type="ECO:0000256" key="2">
    <source>
        <dbReference type="ARBA" id="ARBA00004186"/>
    </source>
</evidence>
<evidence type="ECO:0000256" key="5">
    <source>
        <dbReference type="ARBA" id="ARBA00014520"/>
    </source>
</evidence>
<evidence type="ECO:0000256" key="8">
    <source>
        <dbReference type="ARBA" id="ARBA00022618"/>
    </source>
</evidence>
<comment type="caution">
    <text evidence="17">The sequence shown here is derived from an EMBL/GenBank/DDBJ whole genome shotgun (WGS) entry which is preliminary data.</text>
</comment>
<dbReference type="Pfam" id="PF08655">
    <property type="entry name" value="DASH_Ask1"/>
    <property type="match status" value="1"/>
</dbReference>
<reference evidence="17 18" key="1">
    <citation type="journal article" date="2020" name="Microb. Genom.">
        <title>Genetic diversity of clinical and environmental Mucorales isolates obtained from an investigation of mucormycosis cases among solid organ transplant recipients.</title>
        <authorList>
            <person name="Nguyen M.H."/>
            <person name="Kaul D."/>
            <person name="Muto C."/>
            <person name="Cheng S.J."/>
            <person name="Richter R.A."/>
            <person name="Bruno V.M."/>
            <person name="Liu G."/>
            <person name="Beyhan S."/>
            <person name="Sundermann A.J."/>
            <person name="Mounaud S."/>
            <person name="Pasculle A.W."/>
            <person name="Nierman W.C."/>
            <person name="Driscoll E."/>
            <person name="Cumbie R."/>
            <person name="Clancy C.J."/>
            <person name="Dupont C.L."/>
        </authorList>
    </citation>
    <scope>NUCLEOTIDE SEQUENCE [LARGE SCALE GENOMIC DNA]</scope>
    <source>
        <strain evidence="17 18">GL24</strain>
    </source>
</reference>
<dbReference type="GO" id="GO:0051301">
    <property type="term" value="P:cell division"/>
    <property type="evidence" value="ECO:0007669"/>
    <property type="project" value="UniProtKB-KW"/>
</dbReference>
<keyword evidence="18" id="KW-1185">Reference proteome</keyword>
<dbReference type="GO" id="GO:0044732">
    <property type="term" value="C:mitotic spindle pole body"/>
    <property type="evidence" value="ECO:0007669"/>
    <property type="project" value="TreeGrafter"/>
</dbReference>
<dbReference type="PANTHER" id="PTHR28200:SF1">
    <property type="entry name" value="DASH COMPLEX SUBUNIT ASK1"/>
    <property type="match status" value="1"/>
</dbReference>
<evidence type="ECO:0000256" key="4">
    <source>
        <dbReference type="ARBA" id="ARBA00010731"/>
    </source>
</evidence>
<protein>
    <recommendedName>
        <fullName evidence="5">DASH complex subunit ASK1</fullName>
    </recommendedName>
</protein>
<evidence type="ECO:0000313" key="17">
    <source>
        <dbReference type="EMBL" id="KAG1568886.1"/>
    </source>
</evidence>
<keyword evidence="6" id="KW-0158">Chromosome</keyword>
<evidence type="ECO:0000256" key="13">
    <source>
        <dbReference type="ARBA" id="ARBA00023242"/>
    </source>
</evidence>
<evidence type="ECO:0000256" key="14">
    <source>
        <dbReference type="ARBA" id="ARBA00023306"/>
    </source>
</evidence>
<evidence type="ECO:0000256" key="11">
    <source>
        <dbReference type="ARBA" id="ARBA00022838"/>
    </source>
</evidence>
<evidence type="ECO:0000256" key="10">
    <source>
        <dbReference type="ARBA" id="ARBA00022776"/>
    </source>
</evidence>
<keyword evidence="9" id="KW-0493">Microtubule</keyword>
<feature type="region of interest" description="Disordered" evidence="16">
    <location>
        <begin position="97"/>
        <end position="129"/>
    </location>
</feature>
<keyword evidence="12" id="KW-0206">Cytoskeleton</keyword>
<evidence type="ECO:0000256" key="1">
    <source>
        <dbReference type="ARBA" id="ARBA00004123"/>
    </source>
</evidence>
<organism evidence="17 18">
    <name type="scientific">Rhizopus delemar</name>
    <dbReference type="NCBI Taxonomy" id="936053"/>
    <lineage>
        <taxon>Eukaryota</taxon>
        <taxon>Fungi</taxon>
        <taxon>Fungi incertae sedis</taxon>
        <taxon>Mucoromycota</taxon>
        <taxon>Mucoromycotina</taxon>
        <taxon>Mucoromycetes</taxon>
        <taxon>Mucorales</taxon>
        <taxon>Mucorineae</taxon>
        <taxon>Rhizopodaceae</taxon>
        <taxon>Rhizopus</taxon>
    </lineage>
</organism>
<feature type="region of interest" description="Disordered" evidence="16">
    <location>
        <begin position="208"/>
        <end position="242"/>
    </location>
</feature>
<comment type="subcellular location">
    <subcellularLocation>
        <location evidence="3">Chromosome</location>
        <location evidence="3">Centromere</location>
        <location evidence="3">Kinetochore</location>
    </subcellularLocation>
    <subcellularLocation>
        <location evidence="2">Cytoplasm</location>
        <location evidence="2">Cytoskeleton</location>
        <location evidence="2">Spindle</location>
    </subcellularLocation>
    <subcellularLocation>
        <location evidence="1">Nucleus</location>
    </subcellularLocation>
</comment>
<evidence type="ECO:0000256" key="16">
    <source>
        <dbReference type="SAM" id="MobiDB-lite"/>
    </source>
</evidence>
<comment type="similarity">
    <text evidence="4">Belongs to the DASH complex ASK1 family.</text>
</comment>
<keyword evidence="13" id="KW-0539">Nucleus</keyword>
<evidence type="ECO:0000256" key="9">
    <source>
        <dbReference type="ARBA" id="ARBA00022701"/>
    </source>
</evidence>
<dbReference type="GO" id="GO:0072686">
    <property type="term" value="C:mitotic spindle"/>
    <property type="evidence" value="ECO:0007669"/>
    <property type="project" value="InterPro"/>
</dbReference>
<dbReference type="AlphaFoldDB" id="A0A9P6Z1K3"/>
<keyword evidence="10" id="KW-0498">Mitosis</keyword>
<keyword evidence="15" id="KW-0137">Centromere</keyword>
<accession>A0A9P6Z1K3</accession>
<evidence type="ECO:0000256" key="3">
    <source>
        <dbReference type="ARBA" id="ARBA00004629"/>
    </source>
</evidence>
<dbReference type="GO" id="GO:0042729">
    <property type="term" value="C:DASH complex"/>
    <property type="evidence" value="ECO:0007669"/>
    <property type="project" value="InterPro"/>
</dbReference>
<keyword evidence="14" id="KW-0131">Cell cycle</keyword>
<dbReference type="GO" id="GO:0005874">
    <property type="term" value="C:microtubule"/>
    <property type="evidence" value="ECO:0007669"/>
    <property type="project" value="UniProtKB-KW"/>
</dbReference>
<evidence type="ECO:0000256" key="6">
    <source>
        <dbReference type="ARBA" id="ARBA00022454"/>
    </source>
</evidence>
<dbReference type="Proteomes" id="UP000740926">
    <property type="component" value="Unassembled WGS sequence"/>
</dbReference>